<comment type="caution">
    <text evidence="1">The sequence shown here is derived from an EMBL/GenBank/DDBJ whole genome shotgun (WGS) entry which is preliminary data.</text>
</comment>
<protein>
    <submittedName>
        <fullName evidence="1">Uncharacterized protein</fullName>
    </submittedName>
</protein>
<proteinExistence type="predicted"/>
<sequence length="238" mass="25834">MVDVAFDVNVGMFLCAEGEDLLAPGTREQLLTGISETLRGLGLPEHCEPRVLAEIDPPLEREADPCLLGVRLGFYGSEKYQRLAAFAQHLAVHGTVPSARQGSDAAIEQRYNEMPDRRLAFDHVIAVTGGLGTIVLPQPFDEVIPGVRKSSGHGPLVSAHRLRIESVALAYALRYVDVRDYDWIGGSVLSVGPFSQLDARVEDDPDVVQAWADEADLCHRLLKVAVDILRTGALGITS</sequence>
<evidence type="ECO:0000313" key="2">
    <source>
        <dbReference type="Proteomes" id="UP001596392"/>
    </source>
</evidence>
<name>A0ABW2H6W2_9ACTN</name>
<dbReference type="RefSeq" id="WP_376810222.1">
    <property type="nucleotide sequence ID" value="NZ_JBHTAC010000058.1"/>
</dbReference>
<reference evidence="2" key="1">
    <citation type="journal article" date="2019" name="Int. J. Syst. Evol. Microbiol.">
        <title>The Global Catalogue of Microorganisms (GCM) 10K type strain sequencing project: providing services to taxonomists for standard genome sequencing and annotation.</title>
        <authorList>
            <consortium name="The Broad Institute Genomics Platform"/>
            <consortium name="The Broad Institute Genome Sequencing Center for Infectious Disease"/>
            <person name="Wu L."/>
            <person name="Ma J."/>
        </authorList>
    </citation>
    <scope>NUCLEOTIDE SEQUENCE [LARGE SCALE GENOMIC DNA]</scope>
    <source>
        <strain evidence="2">CGMCC 1.9106</strain>
    </source>
</reference>
<evidence type="ECO:0000313" key="1">
    <source>
        <dbReference type="EMBL" id="MFC7247497.1"/>
    </source>
</evidence>
<gene>
    <name evidence="1" type="ORF">ACFQO7_33975</name>
</gene>
<organism evidence="1 2">
    <name type="scientific">Catellatospora aurea</name>
    <dbReference type="NCBI Taxonomy" id="1337874"/>
    <lineage>
        <taxon>Bacteria</taxon>
        <taxon>Bacillati</taxon>
        <taxon>Actinomycetota</taxon>
        <taxon>Actinomycetes</taxon>
        <taxon>Micromonosporales</taxon>
        <taxon>Micromonosporaceae</taxon>
        <taxon>Catellatospora</taxon>
    </lineage>
</organism>
<accession>A0ABW2H6W2</accession>
<dbReference type="EMBL" id="JBHTAC010000058">
    <property type="protein sequence ID" value="MFC7247497.1"/>
    <property type="molecule type" value="Genomic_DNA"/>
</dbReference>
<keyword evidence="2" id="KW-1185">Reference proteome</keyword>
<dbReference type="Proteomes" id="UP001596392">
    <property type="component" value="Unassembled WGS sequence"/>
</dbReference>